<dbReference type="Proteomes" id="UP000535937">
    <property type="component" value="Unassembled WGS sequence"/>
</dbReference>
<reference evidence="1 2" key="1">
    <citation type="submission" date="2020-08" db="EMBL/GenBank/DDBJ databases">
        <title>Genomic Encyclopedia of Type Strains, Phase III (KMG-III): the genomes of soil and plant-associated and newly described type strains.</title>
        <authorList>
            <person name="Whitman W."/>
        </authorList>
    </citation>
    <scope>NUCLEOTIDE SEQUENCE [LARGE SCALE GENOMIC DNA]</scope>
    <source>
        <strain evidence="1 2">CECT 8799</strain>
    </source>
</reference>
<gene>
    <name evidence="1" type="ORF">FHS09_004600</name>
</gene>
<organism evidence="1 2">
    <name type="scientific">Microbulbifer rhizosphaerae</name>
    <dbReference type="NCBI Taxonomy" id="1562603"/>
    <lineage>
        <taxon>Bacteria</taxon>
        <taxon>Pseudomonadati</taxon>
        <taxon>Pseudomonadota</taxon>
        <taxon>Gammaproteobacteria</taxon>
        <taxon>Cellvibrionales</taxon>
        <taxon>Microbulbiferaceae</taxon>
        <taxon>Microbulbifer</taxon>
    </lineage>
</organism>
<proteinExistence type="predicted"/>
<keyword evidence="2" id="KW-1185">Reference proteome</keyword>
<accession>A0A7W4WGD6</accession>
<name>A0A7W4WGD6_9GAMM</name>
<dbReference type="AlphaFoldDB" id="A0A7W4WGD6"/>
<protein>
    <submittedName>
        <fullName evidence="1">Uncharacterized protein</fullName>
    </submittedName>
</protein>
<evidence type="ECO:0000313" key="2">
    <source>
        <dbReference type="Proteomes" id="UP000535937"/>
    </source>
</evidence>
<comment type="caution">
    <text evidence="1">The sequence shown here is derived from an EMBL/GenBank/DDBJ whole genome shotgun (WGS) entry which is preliminary data.</text>
</comment>
<dbReference type="EMBL" id="JACHWZ010000065">
    <property type="protein sequence ID" value="MBB3063722.1"/>
    <property type="molecule type" value="Genomic_DNA"/>
</dbReference>
<sequence length="32" mass="3503">MFCVNSYELMAHLMHNVASSGGRSAFCAKRIA</sequence>
<evidence type="ECO:0000313" key="1">
    <source>
        <dbReference type="EMBL" id="MBB3063722.1"/>
    </source>
</evidence>